<reference evidence="2 4" key="1">
    <citation type="submission" date="2019-07" db="EMBL/GenBank/DDBJ databases">
        <title>Genomics analysis of Aphanomyces spp. identifies a new class of oomycete effector associated with host adaptation.</title>
        <authorList>
            <person name="Gaulin E."/>
        </authorList>
    </citation>
    <scope>NUCLEOTIDE SEQUENCE [LARGE SCALE GENOMIC DNA]</scope>
    <source>
        <strain evidence="2 4">ATCC 201684</strain>
    </source>
</reference>
<dbReference type="EMBL" id="VJMJ01000066">
    <property type="protein sequence ID" value="KAF0739174.1"/>
    <property type="molecule type" value="Genomic_DNA"/>
</dbReference>
<evidence type="ECO:0000313" key="3">
    <source>
        <dbReference type="EMBL" id="KAF0739174.1"/>
    </source>
</evidence>
<dbReference type="EMBL" id="VJMJ01000066">
    <property type="protein sequence ID" value="KAF0739173.1"/>
    <property type="molecule type" value="Genomic_DNA"/>
</dbReference>
<name>A0A6G0XGC9_9STRA</name>
<feature type="signal peptide" evidence="1">
    <location>
        <begin position="1"/>
        <end position="22"/>
    </location>
</feature>
<dbReference type="Proteomes" id="UP000481153">
    <property type="component" value="Unassembled WGS sequence"/>
</dbReference>
<gene>
    <name evidence="2" type="ORF">Ae201684_005099</name>
    <name evidence="3" type="ORF">Ae201684_005100</name>
</gene>
<evidence type="ECO:0000256" key="1">
    <source>
        <dbReference type="SAM" id="SignalP"/>
    </source>
</evidence>
<evidence type="ECO:0000313" key="2">
    <source>
        <dbReference type="EMBL" id="KAF0739173.1"/>
    </source>
</evidence>
<organism evidence="2 4">
    <name type="scientific">Aphanomyces euteiches</name>
    <dbReference type="NCBI Taxonomy" id="100861"/>
    <lineage>
        <taxon>Eukaryota</taxon>
        <taxon>Sar</taxon>
        <taxon>Stramenopiles</taxon>
        <taxon>Oomycota</taxon>
        <taxon>Saprolegniomycetes</taxon>
        <taxon>Saprolegniales</taxon>
        <taxon>Verrucalvaceae</taxon>
        <taxon>Aphanomyces</taxon>
    </lineage>
</organism>
<accession>A0A6G0XGC9</accession>
<dbReference type="AlphaFoldDB" id="A0A6G0XGC9"/>
<proteinExistence type="predicted"/>
<keyword evidence="4" id="KW-1185">Reference proteome</keyword>
<sequence length="158" mass="16978">MMLKLQGLVLVLVALLQASREGQRVESMPMAQLDSGLDENPSGRVALRGLKAEGLKNDAVMFFKKSKNKQNAAAIVCAEIAKFANGQRAHCASATKSSCSVPGYVFLTNTYGNDARQFKDVAYVNQCGTCADVIDAIRYGCQASAKTDRKAAKTKPKL</sequence>
<keyword evidence="1" id="KW-0732">Signal</keyword>
<evidence type="ECO:0000313" key="4">
    <source>
        <dbReference type="Proteomes" id="UP000481153"/>
    </source>
</evidence>
<protein>
    <submittedName>
        <fullName evidence="2">Uncharacterized protein</fullName>
    </submittedName>
</protein>
<comment type="caution">
    <text evidence="2">The sequence shown here is derived from an EMBL/GenBank/DDBJ whole genome shotgun (WGS) entry which is preliminary data.</text>
</comment>
<feature type="chain" id="PRO_5036174213" evidence="1">
    <location>
        <begin position="23"/>
        <end position="158"/>
    </location>
</feature>
<dbReference type="VEuPathDB" id="FungiDB:AeMF1_015319"/>